<dbReference type="PANTHER" id="PTHR43762">
    <property type="entry name" value="L-GULONOLACTONE OXIDASE"/>
    <property type="match status" value="1"/>
</dbReference>
<dbReference type="GO" id="GO:0071949">
    <property type="term" value="F:FAD binding"/>
    <property type="evidence" value="ECO:0007669"/>
    <property type="project" value="InterPro"/>
</dbReference>
<reference evidence="2" key="1">
    <citation type="submission" date="2022-10" db="EMBL/GenBank/DDBJ databases">
        <authorList>
            <person name="Chen Y."/>
            <person name="Dougan E. K."/>
            <person name="Chan C."/>
            <person name="Rhodes N."/>
            <person name="Thang M."/>
        </authorList>
    </citation>
    <scope>NUCLEOTIDE SEQUENCE</scope>
</reference>
<feature type="domain" description="FAD-binding PCMH-type" evidence="1">
    <location>
        <begin position="1417"/>
        <end position="1606"/>
    </location>
</feature>
<dbReference type="Gene3D" id="3.30.43.10">
    <property type="entry name" value="Uridine Diphospho-n-acetylenolpyruvylglucosamine Reductase, domain 2"/>
    <property type="match status" value="3"/>
</dbReference>
<dbReference type="Pfam" id="PF01565">
    <property type="entry name" value="FAD_binding_4"/>
    <property type="match status" value="3"/>
</dbReference>
<reference evidence="3" key="2">
    <citation type="submission" date="2024-04" db="EMBL/GenBank/DDBJ databases">
        <authorList>
            <person name="Chen Y."/>
            <person name="Shah S."/>
            <person name="Dougan E. K."/>
            <person name="Thang M."/>
            <person name="Chan C."/>
        </authorList>
    </citation>
    <scope>NUCLEOTIDE SEQUENCE [LARGE SCALE GENOMIC DNA]</scope>
</reference>
<name>A0A9P1GSX5_9DINO</name>
<evidence type="ECO:0000313" key="3">
    <source>
        <dbReference type="EMBL" id="CAL1174076.1"/>
    </source>
</evidence>
<dbReference type="InterPro" id="IPR010031">
    <property type="entry name" value="FAD_lactone_oxidase-like"/>
</dbReference>
<dbReference type="SUPFAM" id="SSF56176">
    <property type="entry name" value="FAD-binding/transporter-associated domain-like"/>
    <property type="match status" value="3"/>
</dbReference>
<protein>
    <submittedName>
        <fullName evidence="4">L-gulono-1,4-lactone dehydrogenase</fullName>
    </submittedName>
</protein>
<dbReference type="Proteomes" id="UP001152797">
    <property type="component" value="Unassembled WGS sequence"/>
</dbReference>
<dbReference type="InterPro" id="IPR016166">
    <property type="entry name" value="FAD-bd_PCMH"/>
</dbReference>
<dbReference type="EMBL" id="CAMXCT020006827">
    <property type="protein sequence ID" value="CAL1174076.1"/>
    <property type="molecule type" value="Genomic_DNA"/>
</dbReference>
<sequence>MADEEEVAPPIPKLAASHCALSGYIGCRCCGACCLAFLCLLATAASISFIYTFGKSESGRAGDFPRAMCNPVTSPCNTETGWECRVLGGCVYGPECGQFQNGSVTNYVQTVSFDPARRVAPCDVSELSQIMSEAKTEGIKVKAVGGCASLEAVATTHGVLIETYKLTSIEEEMRQINGKRAFWLGAGVTVSQAIEYLREQNMALADNGGWTGQTIVGAVMTGTHGSDLNFPPNSDFIRAIHFVMSDGRQYVFEPKGGRFQQGDFGNEVTLVQDDDEFYSSVVTVGSLGVVVRILFEPLPYYYVFQKVVKSTVPKLLAGELDEFRAEYENINIVINPFNSEVTASVRKRFAGSFDNSQSVLENARRVLGLSNLSLVDEVDLDVMKTRALASFGFRNVGELINEAIQLVAKKVIPRADAERLTGFFLNSLEQTSDGIFLPPVSLSSGLISTSPVGSLGTEIIIPEVDLEEFVNQTVTSIHRGLQENPQPLILSLRFVGKSQHKLAASFDRQSVAMEILGLGSTATVARWAKEMKEAFPRSRMHWGLQQYGLVDAEYVQARYAEGFEQLQLMIEKYDPEGLMKTPYVQQVAQKSDEMNERCLMFTSLIFEAFQAAVLRTRLPLVSDRKIQRSLLALFSASMESKIMADEEEVAPPIPKLAASHCALSGYIGCRCCGACCLAFLCLLATAASISFIYTFGKSECGRAGDFPRAMCNPVTSPCNTETGWECRVLGGCVYGPAVGKMSTNQLSLFYRAECGQFQNGSVTNYVQTVSFDPARRVAPCDVSELSQIMSEAKTEGIKVKAVGGCASLEAVATTHGVLIETYKLTSIEEEMRQINGKRAFWLGAGVTVSQAIEYLREQNMALADNGGWTGQTIVGAVMTGTHGSDLNFPPNSDFIRAIHFVMSDGRQYVFEPKGGRFQQGDFGNEVTLVQDDDEFYSSVVTVGSLGVVVRILFEPLPYYYVFQKVVKSTVPKLLAGELDEFRAEYENINIVINPFNSEVTASVRKRFAGSFDNSQSVLENARRVLGLSNLSLVDEVDLDVMKTRALASFGFRNVGELINEAIQLVAKKVIPRADAERLTGFFLNSLEQTSDGIFLPPIFSFSSGLISTSPVGSLGTEIIVPEVDLEEFVNQTVTSIHRGLQENPQPLILSLRFVGKSQHKLAASFDHQSVAMEILGLGSTATVARWAKEMKEAFPRSRMHWGLQQYGLVDAEYVQARYAEGFEQLQLMIEKYVAQKSDEMNERCLMNLMAFKDSSGLGSKELILPEREKRTGAHRFRIKRLSRRRGSMADEEQAEQSTPLVPKLGVADCALCGYIGCKCCCFCCLAFLCLLATAASISFIYTFGKSECGRAGDFPRAMCNPVTSPCNASTGWECRLLGGCVYGPAVGKMSTNQLSLFYRAECGQFQNGSITNYVQTVSFDPARRVAPCEVSKLSQIMSEAKAEGIKVKAVGGCASMEAVATTHGVLIETYKLTSIEEEKRQINGKRAFWLGAGVTVSQAIEYLREQNMALADNGGWTGQTIVGAVMTGTHGSDLNFPPNSDFIRAIHFVMSDGRQYVFEPKGGRFQQGDFGNEVTLVQDDDEFYSSVVTVGSLGVVVRILFEPLPYYYVFQKVVKSTVPKLLAGELDEFRAEHENINLVINAYNFEVTVFVRKRFPGSFNESQSVLENARRVLGLSNLSLVDEVHLDAMKTSALVSFGFRNVGELINEAIQLVAEKVVPRADAERFTAFFQNSLEQASDGIFLPPIFTFSPGLTTYVPYGSLGAEINVPADDLEEFVNQTVTSIHRGLQENPQPLILSLRFVGKSQHKLAASFDRQSVAIEILGLGSTATVARWAKEMKEAFPRSRMHWGLQQYGLVDAEYVQARYAEGFEQLQLMFEKYDPEGLMKTPYVQQVLSA</sequence>
<feature type="domain" description="FAD-binding PCMH-type" evidence="1">
    <location>
        <begin position="111"/>
        <end position="300"/>
    </location>
</feature>
<dbReference type="InterPro" id="IPR016169">
    <property type="entry name" value="FAD-bd_PCMH_sub2"/>
</dbReference>
<dbReference type="Gene3D" id="3.30.465.10">
    <property type="match status" value="3"/>
</dbReference>
<dbReference type="InterPro" id="IPR036318">
    <property type="entry name" value="FAD-bd_PCMH-like_sf"/>
</dbReference>
<dbReference type="GO" id="GO:0016899">
    <property type="term" value="F:oxidoreductase activity, acting on the CH-OH group of donors, oxygen as acceptor"/>
    <property type="evidence" value="ECO:0007669"/>
    <property type="project" value="InterPro"/>
</dbReference>
<evidence type="ECO:0000313" key="5">
    <source>
        <dbReference type="Proteomes" id="UP001152797"/>
    </source>
</evidence>
<proteinExistence type="predicted"/>
<evidence type="ECO:0000313" key="4">
    <source>
        <dbReference type="EMBL" id="CAL4808013.1"/>
    </source>
</evidence>
<dbReference type="PROSITE" id="PS51387">
    <property type="entry name" value="FAD_PCMH"/>
    <property type="match status" value="3"/>
</dbReference>
<evidence type="ECO:0000259" key="1">
    <source>
        <dbReference type="PROSITE" id="PS51387"/>
    </source>
</evidence>
<evidence type="ECO:0000313" key="2">
    <source>
        <dbReference type="EMBL" id="CAI4020701.1"/>
    </source>
</evidence>
<dbReference type="EMBL" id="CAMXCT030006827">
    <property type="protein sequence ID" value="CAL4808013.1"/>
    <property type="molecule type" value="Genomic_DNA"/>
</dbReference>
<dbReference type="OrthoDB" id="610608at2759"/>
<organism evidence="2">
    <name type="scientific">Cladocopium goreaui</name>
    <dbReference type="NCBI Taxonomy" id="2562237"/>
    <lineage>
        <taxon>Eukaryota</taxon>
        <taxon>Sar</taxon>
        <taxon>Alveolata</taxon>
        <taxon>Dinophyceae</taxon>
        <taxon>Suessiales</taxon>
        <taxon>Symbiodiniaceae</taxon>
        <taxon>Cladocopium</taxon>
    </lineage>
</organism>
<dbReference type="InterPro" id="IPR006094">
    <property type="entry name" value="Oxid_FAD_bind_N"/>
</dbReference>
<keyword evidence="5" id="KW-1185">Reference proteome</keyword>
<accession>A0A9P1GSX5</accession>
<dbReference type="GO" id="GO:0080049">
    <property type="term" value="F:L-gulono-1,4-lactone dehydrogenase activity"/>
    <property type="evidence" value="ECO:0007669"/>
    <property type="project" value="TreeGrafter"/>
</dbReference>
<feature type="domain" description="FAD-binding PCMH-type" evidence="1">
    <location>
        <begin position="769"/>
        <end position="958"/>
    </location>
</feature>
<gene>
    <name evidence="2" type="ORF">C1SCF055_LOCUS45094</name>
</gene>
<comment type="caution">
    <text evidence="2">The sequence shown here is derived from an EMBL/GenBank/DDBJ whole genome shotgun (WGS) entry which is preliminary data.</text>
</comment>
<dbReference type="PANTHER" id="PTHR43762:SF1">
    <property type="entry name" value="D-ARABINONO-1,4-LACTONE OXIDASE"/>
    <property type="match status" value="1"/>
</dbReference>
<dbReference type="InterPro" id="IPR016167">
    <property type="entry name" value="FAD-bd_PCMH_sub1"/>
</dbReference>
<dbReference type="EMBL" id="CAMXCT010006827">
    <property type="protein sequence ID" value="CAI4020701.1"/>
    <property type="molecule type" value="Genomic_DNA"/>
</dbReference>